<dbReference type="SUPFAM" id="SSF47226">
    <property type="entry name" value="Histidine-containing phosphotransfer domain, HPT domain"/>
    <property type="match status" value="1"/>
</dbReference>
<dbReference type="Gene3D" id="1.20.120.160">
    <property type="entry name" value="HPT domain"/>
    <property type="match status" value="1"/>
</dbReference>
<dbReference type="Proteomes" id="UP001424459">
    <property type="component" value="Unassembled WGS sequence"/>
</dbReference>
<evidence type="ECO:0000313" key="4">
    <source>
        <dbReference type="EMBL" id="GAA4030900.1"/>
    </source>
</evidence>
<feature type="modified residue" description="Phosphohistidine" evidence="2">
    <location>
        <position position="70"/>
    </location>
</feature>
<dbReference type="InterPro" id="IPR036641">
    <property type="entry name" value="HPT_dom_sf"/>
</dbReference>
<gene>
    <name evidence="4" type="ORF">GCM10022281_07950</name>
</gene>
<dbReference type="InterPro" id="IPR008207">
    <property type="entry name" value="Sig_transdc_His_kin_Hpt_dom"/>
</dbReference>
<dbReference type="Pfam" id="PF01627">
    <property type="entry name" value="Hpt"/>
    <property type="match status" value="1"/>
</dbReference>
<dbReference type="RefSeq" id="WP_344695715.1">
    <property type="nucleotide sequence ID" value="NZ_BAABBR010000001.1"/>
</dbReference>
<evidence type="ECO:0000256" key="1">
    <source>
        <dbReference type="ARBA" id="ARBA00023012"/>
    </source>
</evidence>
<reference evidence="5" key="1">
    <citation type="journal article" date="2019" name="Int. J. Syst. Evol. Microbiol.">
        <title>The Global Catalogue of Microorganisms (GCM) 10K type strain sequencing project: providing services to taxonomists for standard genome sequencing and annotation.</title>
        <authorList>
            <consortium name="The Broad Institute Genomics Platform"/>
            <consortium name="The Broad Institute Genome Sequencing Center for Infectious Disease"/>
            <person name="Wu L."/>
            <person name="Ma J."/>
        </authorList>
    </citation>
    <scope>NUCLEOTIDE SEQUENCE [LARGE SCALE GENOMIC DNA]</scope>
    <source>
        <strain evidence="5">JCM 17564</strain>
    </source>
</reference>
<comment type="caution">
    <text evidence="4">The sequence shown here is derived from an EMBL/GenBank/DDBJ whole genome shotgun (WGS) entry which is preliminary data.</text>
</comment>
<keyword evidence="1" id="KW-0902">Two-component regulatory system</keyword>
<sequence>MPHTTTILRELALTADCLDPDTLEALLQSLGAVRYRQLLDLFASELDQRPRAIRAALADRDYAHALSAAHSFRGAAASLGAGAVADAARGLEWAIAAAAEGDRDRVASALYRLQLASEEALRFLEGMSKKARLALAAS</sequence>
<proteinExistence type="predicted"/>
<dbReference type="EMBL" id="BAABBR010000001">
    <property type="protein sequence ID" value="GAA4030900.1"/>
    <property type="molecule type" value="Genomic_DNA"/>
</dbReference>
<feature type="domain" description="HPt" evidence="3">
    <location>
        <begin position="31"/>
        <end position="138"/>
    </location>
</feature>
<accession>A0ABP7TTQ3</accession>
<evidence type="ECO:0000259" key="3">
    <source>
        <dbReference type="PROSITE" id="PS50894"/>
    </source>
</evidence>
<dbReference type="PROSITE" id="PS50894">
    <property type="entry name" value="HPT"/>
    <property type="match status" value="1"/>
</dbReference>
<keyword evidence="5" id="KW-1185">Reference proteome</keyword>
<keyword evidence="2" id="KW-0597">Phosphoprotein</keyword>
<evidence type="ECO:0000256" key="2">
    <source>
        <dbReference type="PROSITE-ProRule" id="PRU00110"/>
    </source>
</evidence>
<evidence type="ECO:0000313" key="5">
    <source>
        <dbReference type="Proteomes" id="UP001424459"/>
    </source>
</evidence>
<protein>
    <recommendedName>
        <fullName evidence="3">HPt domain-containing protein</fullName>
    </recommendedName>
</protein>
<name>A0ABP7TTQ3_9SPHN</name>
<organism evidence="4 5">
    <name type="scientific">Sphingomonas rosea</name>
    <dbReference type="NCBI Taxonomy" id="335605"/>
    <lineage>
        <taxon>Bacteria</taxon>
        <taxon>Pseudomonadati</taxon>
        <taxon>Pseudomonadota</taxon>
        <taxon>Alphaproteobacteria</taxon>
        <taxon>Sphingomonadales</taxon>
        <taxon>Sphingomonadaceae</taxon>
        <taxon>Sphingomonas</taxon>
    </lineage>
</organism>